<dbReference type="SFLD" id="SFLDS00003">
    <property type="entry name" value="Haloacid_Dehalogenase"/>
    <property type="match status" value="1"/>
</dbReference>
<name>A0AAE3YGX1_9MICC</name>
<dbReference type="SFLD" id="SFLDG01129">
    <property type="entry name" value="C1.5:_HAD__Beta-PGM__Phosphata"/>
    <property type="match status" value="1"/>
</dbReference>
<organism evidence="1 2">
    <name type="scientific">Falsarthrobacter nasiphocae</name>
    <dbReference type="NCBI Taxonomy" id="189863"/>
    <lineage>
        <taxon>Bacteria</taxon>
        <taxon>Bacillati</taxon>
        <taxon>Actinomycetota</taxon>
        <taxon>Actinomycetes</taxon>
        <taxon>Micrococcales</taxon>
        <taxon>Micrococcaceae</taxon>
        <taxon>Falsarthrobacter</taxon>
    </lineage>
</organism>
<dbReference type="GO" id="GO:0006281">
    <property type="term" value="P:DNA repair"/>
    <property type="evidence" value="ECO:0007669"/>
    <property type="project" value="TreeGrafter"/>
</dbReference>
<dbReference type="Gene3D" id="3.40.50.1000">
    <property type="entry name" value="HAD superfamily/HAD-like"/>
    <property type="match status" value="1"/>
</dbReference>
<dbReference type="PANTHER" id="PTHR43434">
    <property type="entry name" value="PHOSPHOGLYCOLATE PHOSPHATASE"/>
    <property type="match status" value="1"/>
</dbReference>
<evidence type="ECO:0000313" key="1">
    <source>
        <dbReference type="EMBL" id="MDR6891776.1"/>
    </source>
</evidence>
<dbReference type="RefSeq" id="WP_309849933.1">
    <property type="nucleotide sequence ID" value="NZ_BAAAIU010000042.1"/>
</dbReference>
<dbReference type="SUPFAM" id="SSF56784">
    <property type="entry name" value="HAD-like"/>
    <property type="match status" value="1"/>
</dbReference>
<reference evidence="1" key="1">
    <citation type="submission" date="2023-07" db="EMBL/GenBank/DDBJ databases">
        <title>Sequencing the genomes of 1000 actinobacteria strains.</title>
        <authorList>
            <person name="Klenk H.-P."/>
        </authorList>
    </citation>
    <scope>NUCLEOTIDE SEQUENCE</scope>
    <source>
        <strain evidence="1">DSM 13988</strain>
    </source>
</reference>
<proteinExistence type="predicted"/>
<evidence type="ECO:0000313" key="2">
    <source>
        <dbReference type="Proteomes" id="UP001247307"/>
    </source>
</evidence>
<gene>
    <name evidence="1" type="ORF">J2S35_000716</name>
</gene>
<dbReference type="GO" id="GO:0005829">
    <property type="term" value="C:cytosol"/>
    <property type="evidence" value="ECO:0007669"/>
    <property type="project" value="TreeGrafter"/>
</dbReference>
<accession>A0AAE3YGX1</accession>
<dbReference type="GO" id="GO:0008967">
    <property type="term" value="F:phosphoglycolate phosphatase activity"/>
    <property type="evidence" value="ECO:0007669"/>
    <property type="project" value="TreeGrafter"/>
</dbReference>
<dbReference type="InterPro" id="IPR036412">
    <property type="entry name" value="HAD-like_sf"/>
</dbReference>
<dbReference type="PANTHER" id="PTHR43434:SF19">
    <property type="entry name" value="PHOSPHONOACETALDEHYDE HYDROLASE"/>
    <property type="match status" value="1"/>
</dbReference>
<dbReference type="InterPro" id="IPR050155">
    <property type="entry name" value="HAD-like_hydrolase_sf"/>
</dbReference>
<keyword evidence="2" id="KW-1185">Reference proteome</keyword>
<dbReference type="EMBL" id="JAVDUI010000001">
    <property type="protein sequence ID" value="MDR6891776.1"/>
    <property type="molecule type" value="Genomic_DNA"/>
</dbReference>
<dbReference type="Pfam" id="PF00702">
    <property type="entry name" value="Hydrolase"/>
    <property type="match status" value="1"/>
</dbReference>
<sequence length="241" mass="25306">MGLTRVDGPRRSRVPQLAVLDMAGTTVDVAGLREDSLSRVLASHGTDPESAEGLSLRAAWNRTGGASTFSVFRELFDDDLEAAHRANRMFEATFDALVRERGVCPMPGASEAIGMLREQGVLVCLVTGFGRHTQNTILESLGWMGLADLSLCPSDAGRGRPFPDLVLTAVLALDVDDVRDVLVVGDSVNDMLTGVRAGARDVVGVTTGAHTAAELIAAGATDVVDSVGALPVLERARGVRA</sequence>
<comment type="caution">
    <text evidence="1">The sequence shown here is derived from an EMBL/GenBank/DDBJ whole genome shotgun (WGS) entry which is preliminary data.</text>
</comment>
<dbReference type="Proteomes" id="UP001247307">
    <property type="component" value="Unassembled WGS sequence"/>
</dbReference>
<keyword evidence="1" id="KW-0378">Hydrolase</keyword>
<dbReference type="InterPro" id="IPR023214">
    <property type="entry name" value="HAD_sf"/>
</dbReference>
<dbReference type="AlphaFoldDB" id="A0AAE3YGX1"/>
<protein>
    <submittedName>
        <fullName evidence="1">Phosphonatase-like hydrolase</fullName>
    </submittedName>
</protein>